<dbReference type="EMBL" id="QXGK01000020">
    <property type="protein sequence ID" value="RSX53037.1"/>
    <property type="molecule type" value="Genomic_DNA"/>
</dbReference>
<accession>A0A430FJN4</accession>
<evidence type="ECO:0000313" key="2">
    <source>
        <dbReference type="Proteomes" id="UP000287470"/>
    </source>
</evidence>
<keyword evidence="2" id="KW-1185">Reference proteome</keyword>
<dbReference type="AlphaFoldDB" id="A0A430FJN4"/>
<proteinExistence type="predicted"/>
<evidence type="ECO:0000313" key="1">
    <source>
        <dbReference type="EMBL" id="RSX53037.1"/>
    </source>
</evidence>
<name>A0A430FJN4_9BIFI</name>
<dbReference type="Proteomes" id="UP000287470">
    <property type="component" value="Unassembled WGS sequence"/>
</dbReference>
<protein>
    <submittedName>
        <fullName evidence="1">Uncharacterized protein</fullName>
    </submittedName>
</protein>
<organism evidence="1 2">
    <name type="scientific">Bifidobacterium samirii</name>
    <dbReference type="NCBI Taxonomy" id="2306974"/>
    <lineage>
        <taxon>Bacteria</taxon>
        <taxon>Bacillati</taxon>
        <taxon>Actinomycetota</taxon>
        <taxon>Actinomycetes</taxon>
        <taxon>Bifidobacteriales</taxon>
        <taxon>Bifidobacteriaceae</taxon>
        <taxon>Bifidobacterium</taxon>
    </lineage>
</organism>
<gene>
    <name evidence="1" type="ORF">D2E24_1708</name>
</gene>
<comment type="caution">
    <text evidence="1">The sequence shown here is derived from an EMBL/GenBank/DDBJ whole genome shotgun (WGS) entry which is preliminary data.</text>
</comment>
<dbReference type="RefSeq" id="WP_125968958.1">
    <property type="nucleotide sequence ID" value="NZ_QXGK01000020.1"/>
</dbReference>
<sequence length="150" mass="16517">MSRLITHGQQVAHVLMDGRRATVIHDGQVLVWDRANLVPRFAPITASGVSWTFDGTSYHCVGTPTAWGSMKSKPIALQAGRYSLARTVGWRNGVLYPEIRVSRLDGTSFNESPKIGVFDVDHEQTVSVTLVHAPKVVLDDDIIPILQKVD</sequence>
<reference evidence="1 2" key="1">
    <citation type="submission" date="2018-09" db="EMBL/GenBank/DDBJ databases">
        <title>Characterization of the phylogenetic diversity of five novel species belonging to the genus Bifidobacterium.</title>
        <authorList>
            <person name="Lugli G.A."/>
            <person name="Duranti S."/>
            <person name="Milani C."/>
        </authorList>
    </citation>
    <scope>NUCLEOTIDE SEQUENCE [LARGE SCALE GENOMIC DNA]</scope>
    <source>
        <strain evidence="1 2">2033B</strain>
    </source>
</reference>